<dbReference type="EMBL" id="LT629690">
    <property type="protein sequence ID" value="SDF56678.1"/>
    <property type="molecule type" value="Genomic_DNA"/>
</dbReference>
<keyword evidence="3 7" id="KW-0808">Transferase</keyword>
<evidence type="ECO:0000256" key="3">
    <source>
        <dbReference type="ARBA" id="ARBA00022679"/>
    </source>
</evidence>
<keyword evidence="5 7" id="KW-0012">Acyltransferase</keyword>
<keyword evidence="2" id="KW-0444">Lipid biosynthesis</keyword>
<gene>
    <name evidence="7" type="ORF">SAMN05444167_2698</name>
</gene>
<dbReference type="PANTHER" id="PTHR10434:SF64">
    <property type="entry name" value="1-ACYL-SN-GLYCEROL-3-PHOSPHATE ACYLTRANSFERASE-RELATED"/>
    <property type="match status" value="1"/>
</dbReference>
<keyword evidence="8" id="KW-1185">Reference proteome</keyword>
<evidence type="ECO:0000256" key="1">
    <source>
        <dbReference type="ARBA" id="ARBA00005189"/>
    </source>
</evidence>
<reference evidence="7 8" key="1">
    <citation type="submission" date="2016-10" db="EMBL/GenBank/DDBJ databases">
        <authorList>
            <person name="de Groot N.N."/>
        </authorList>
    </citation>
    <scope>NUCLEOTIDE SEQUENCE [LARGE SCALE GENOMIC DNA]</scope>
    <source>
        <strain evidence="7 8">GAS232</strain>
    </source>
</reference>
<keyword evidence="4" id="KW-0443">Lipid metabolism</keyword>
<dbReference type="SUPFAM" id="SSF69593">
    <property type="entry name" value="Glycerol-3-phosphate (1)-acyltransferase"/>
    <property type="match status" value="1"/>
</dbReference>
<evidence type="ECO:0000313" key="7">
    <source>
        <dbReference type="EMBL" id="SDF56678.1"/>
    </source>
</evidence>
<evidence type="ECO:0000259" key="6">
    <source>
        <dbReference type="SMART" id="SM00563"/>
    </source>
</evidence>
<evidence type="ECO:0000256" key="4">
    <source>
        <dbReference type="ARBA" id="ARBA00023098"/>
    </source>
</evidence>
<comment type="pathway">
    <text evidence="1">Lipid metabolism.</text>
</comment>
<dbReference type="SMART" id="SM00563">
    <property type="entry name" value="PlsC"/>
    <property type="match status" value="1"/>
</dbReference>
<feature type="domain" description="Phospholipid/glycerol acyltransferase" evidence="6">
    <location>
        <begin position="49"/>
        <end position="161"/>
    </location>
</feature>
<dbReference type="GO" id="GO:0003841">
    <property type="term" value="F:1-acylglycerol-3-phosphate O-acyltransferase activity"/>
    <property type="evidence" value="ECO:0007669"/>
    <property type="project" value="TreeGrafter"/>
</dbReference>
<dbReference type="AlphaFoldDB" id="A0A1G7M4F1"/>
<evidence type="ECO:0000256" key="5">
    <source>
        <dbReference type="ARBA" id="ARBA00023315"/>
    </source>
</evidence>
<dbReference type="GO" id="GO:0006654">
    <property type="term" value="P:phosphatidic acid biosynthetic process"/>
    <property type="evidence" value="ECO:0007669"/>
    <property type="project" value="TreeGrafter"/>
</dbReference>
<sequence>MLFGMLIESTVHPLHTMHERACWSQKWARRILRFLRCPVQTRGVLPARGFITANHISYMDVLVLAALTPTIFVAKSDVRRWPLIGILCERAGVLFLDRTSMRAAVAANRTIADVLRSGQSVVVFPEGTTSPGETILPMYAALFQSALDCSEPIIPTWIAYGDATQRERIAYWGDMTLMPHLLQLMRLRSIDDVSVQFRTTGIPARHRTQASEMCRVVWEQMMENASGQRQEIAAA</sequence>
<dbReference type="OrthoDB" id="9803035at2"/>
<proteinExistence type="predicted"/>
<accession>A0A1G7M4F1</accession>
<protein>
    <submittedName>
        <fullName evidence="7">Lyso-ornithine lipid acyltransferase</fullName>
    </submittedName>
</protein>
<dbReference type="RefSeq" id="WP_156785125.1">
    <property type="nucleotide sequence ID" value="NZ_LT629690.1"/>
</dbReference>
<name>A0A1G7M4F1_9BACT</name>
<dbReference type="Pfam" id="PF01553">
    <property type="entry name" value="Acyltransferase"/>
    <property type="match status" value="1"/>
</dbReference>
<evidence type="ECO:0000256" key="2">
    <source>
        <dbReference type="ARBA" id="ARBA00022516"/>
    </source>
</evidence>
<organism evidence="7 8">
    <name type="scientific">Terriglobus roseus</name>
    <dbReference type="NCBI Taxonomy" id="392734"/>
    <lineage>
        <taxon>Bacteria</taxon>
        <taxon>Pseudomonadati</taxon>
        <taxon>Acidobacteriota</taxon>
        <taxon>Terriglobia</taxon>
        <taxon>Terriglobales</taxon>
        <taxon>Acidobacteriaceae</taxon>
        <taxon>Terriglobus</taxon>
    </lineage>
</organism>
<dbReference type="PANTHER" id="PTHR10434">
    <property type="entry name" value="1-ACYL-SN-GLYCEROL-3-PHOSPHATE ACYLTRANSFERASE"/>
    <property type="match status" value="1"/>
</dbReference>
<dbReference type="InterPro" id="IPR002123">
    <property type="entry name" value="Plipid/glycerol_acylTrfase"/>
</dbReference>
<evidence type="ECO:0000313" key="8">
    <source>
        <dbReference type="Proteomes" id="UP000182427"/>
    </source>
</evidence>
<dbReference type="Proteomes" id="UP000182427">
    <property type="component" value="Chromosome I"/>
</dbReference>
<dbReference type="CDD" id="cd07989">
    <property type="entry name" value="LPLAT_AGPAT-like"/>
    <property type="match status" value="1"/>
</dbReference>